<keyword evidence="5" id="KW-1185">Reference proteome</keyword>
<dbReference type="PANTHER" id="PTHR46194:SF1">
    <property type="entry name" value="PEPTIDYL-TRNA HYDROLASE PTRHD1-RELATED"/>
    <property type="match status" value="1"/>
</dbReference>
<dbReference type="SUPFAM" id="SSF102462">
    <property type="entry name" value="Peptidyl-tRNA hydrolase II"/>
    <property type="match status" value="1"/>
</dbReference>
<protein>
    <recommendedName>
        <fullName evidence="1">peptidyl-tRNA hydrolase</fullName>
        <ecNumber evidence="1">3.1.1.29</ecNumber>
    </recommendedName>
</protein>
<dbReference type="FunCoup" id="A0A7R8UNW4">
    <property type="interactions" value="63"/>
</dbReference>
<gene>
    <name evidence="4" type="ORF">HERILL_LOCUS7204</name>
</gene>
<dbReference type="GO" id="GO:0004045">
    <property type="term" value="F:peptidyl-tRNA hydrolase activity"/>
    <property type="evidence" value="ECO:0007669"/>
    <property type="project" value="UniProtKB-EC"/>
</dbReference>
<evidence type="ECO:0000313" key="4">
    <source>
        <dbReference type="EMBL" id="CAD7084306.1"/>
    </source>
</evidence>
<organism evidence="4 5">
    <name type="scientific">Hermetia illucens</name>
    <name type="common">Black soldier fly</name>
    <dbReference type="NCBI Taxonomy" id="343691"/>
    <lineage>
        <taxon>Eukaryota</taxon>
        <taxon>Metazoa</taxon>
        <taxon>Ecdysozoa</taxon>
        <taxon>Arthropoda</taxon>
        <taxon>Hexapoda</taxon>
        <taxon>Insecta</taxon>
        <taxon>Pterygota</taxon>
        <taxon>Neoptera</taxon>
        <taxon>Endopterygota</taxon>
        <taxon>Diptera</taxon>
        <taxon>Brachycera</taxon>
        <taxon>Stratiomyomorpha</taxon>
        <taxon>Stratiomyidae</taxon>
        <taxon>Hermetiinae</taxon>
        <taxon>Hermetia</taxon>
    </lineage>
</organism>
<name>A0A7R8UNW4_HERIL</name>
<accession>A0A7R8UNW4</accession>
<dbReference type="InterPro" id="IPR023476">
    <property type="entry name" value="Pep_tRNA_hydro_II_dom_sf"/>
</dbReference>
<dbReference type="Pfam" id="PF01981">
    <property type="entry name" value="PTH2"/>
    <property type="match status" value="1"/>
</dbReference>
<dbReference type="OMA" id="AIIAQCC"/>
<dbReference type="Proteomes" id="UP000594454">
    <property type="component" value="Chromosome 3"/>
</dbReference>
<reference evidence="4 5" key="1">
    <citation type="submission" date="2020-11" db="EMBL/GenBank/DDBJ databases">
        <authorList>
            <person name="Wallbank WR R."/>
            <person name="Pardo Diaz C."/>
            <person name="Kozak K."/>
            <person name="Martin S."/>
            <person name="Jiggins C."/>
            <person name="Moest M."/>
            <person name="Warren A I."/>
            <person name="Generalovic N T."/>
            <person name="Byers J.R.P. K."/>
            <person name="Montejo-Kovacevich G."/>
            <person name="Yen C E."/>
        </authorList>
    </citation>
    <scope>NUCLEOTIDE SEQUENCE [LARGE SCALE GENOMIC DNA]</scope>
</reference>
<dbReference type="InterPro" id="IPR002833">
    <property type="entry name" value="PTH2"/>
</dbReference>
<comment type="catalytic activity">
    <reaction evidence="3">
        <text>an N-acyl-L-alpha-aminoacyl-tRNA + H2O = an N-acyl-L-amino acid + a tRNA + H(+)</text>
        <dbReference type="Rhea" id="RHEA:54448"/>
        <dbReference type="Rhea" id="RHEA-COMP:10123"/>
        <dbReference type="Rhea" id="RHEA-COMP:13883"/>
        <dbReference type="ChEBI" id="CHEBI:15377"/>
        <dbReference type="ChEBI" id="CHEBI:15378"/>
        <dbReference type="ChEBI" id="CHEBI:59874"/>
        <dbReference type="ChEBI" id="CHEBI:78442"/>
        <dbReference type="ChEBI" id="CHEBI:138191"/>
        <dbReference type="EC" id="3.1.1.29"/>
    </reaction>
</comment>
<dbReference type="OrthoDB" id="201213at2759"/>
<dbReference type="Gene3D" id="3.40.1490.10">
    <property type="entry name" value="Bit1"/>
    <property type="match status" value="1"/>
</dbReference>
<proteinExistence type="predicted"/>
<dbReference type="AlphaFoldDB" id="A0A7R8UNW4"/>
<dbReference type="InParanoid" id="A0A7R8UNW4"/>
<dbReference type="InterPro" id="IPR042237">
    <property type="entry name" value="PTRHD1"/>
</dbReference>
<dbReference type="EC" id="3.1.1.29" evidence="1"/>
<dbReference type="CDD" id="cd02429">
    <property type="entry name" value="PTH2_like"/>
    <property type="match status" value="1"/>
</dbReference>
<evidence type="ECO:0000256" key="2">
    <source>
        <dbReference type="ARBA" id="ARBA00022801"/>
    </source>
</evidence>
<dbReference type="PANTHER" id="PTHR46194">
    <property type="entry name" value="PEPTIDYL-TRNA HYDROLASE PTRHD1-RELATED"/>
    <property type="match status" value="1"/>
</dbReference>
<dbReference type="EMBL" id="LR899011">
    <property type="protein sequence ID" value="CAD7084306.1"/>
    <property type="molecule type" value="Genomic_DNA"/>
</dbReference>
<keyword evidence="2" id="KW-0378">Hydrolase</keyword>
<evidence type="ECO:0000313" key="5">
    <source>
        <dbReference type="Proteomes" id="UP000594454"/>
    </source>
</evidence>
<evidence type="ECO:0000256" key="1">
    <source>
        <dbReference type="ARBA" id="ARBA00013260"/>
    </source>
</evidence>
<evidence type="ECO:0000256" key="3">
    <source>
        <dbReference type="ARBA" id="ARBA00048707"/>
    </source>
</evidence>
<sequence length="118" mass="13420">MSNLVQYVIVRGDLMKSLSWPLGAVIAQCCHAATAVSHLYKDDEDTKAYFADLDSMHKVVLEAPTEADLTKLSETLKENNILHKLWVEQPENFPTCIAIKPYPKDAVHKYVKKFKLMK</sequence>